<comment type="caution">
    <text evidence="1">The sequence shown here is derived from an EMBL/GenBank/DDBJ whole genome shotgun (WGS) entry which is preliminary data.</text>
</comment>
<evidence type="ECO:0000313" key="1">
    <source>
        <dbReference type="EMBL" id="RIB07530.1"/>
    </source>
</evidence>
<dbReference type="AlphaFoldDB" id="A0A397UB64"/>
<reference evidence="1 2" key="1">
    <citation type="submission" date="2018-06" db="EMBL/GenBank/DDBJ databases">
        <title>Comparative genomics reveals the genomic features of Rhizophagus irregularis, R. cerebriforme, R. diaphanum and Gigaspora rosea, and their symbiotic lifestyle signature.</title>
        <authorList>
            <person name="Morin E."/>
            <person name="San Clemente H."/>
            <person name="Chen E.C.H."/>
            <person name="De La Providencia I."/>
            <person name="Hainaut M."/>
            <person name="Kuo A."/>
            <person name="Kohler A."/>
            <person name="Murat C."/>
            <person name="Tang N."/>
            <person name="Roy S."/>
            <person name="Loubradou J."/>
            <person name="Henrissat B."/>
            <person name="Grigoriev I.V."/>
            <person name="Corradi N."/>
            <person name="Roux C."/>
            <person name="Martin F.M."/>
        </authorList>
    </citation>
    <scope>NUCLEOTIDE SEQUENCE [LARGE SCALE GENOMIC DNA]</scope>
    <source>
        <strain evidence="1 2">DAOM 194757</strain>
    </source>
</reference>
<dbReference type="OrthoDB" id="2424330at2759"/>
<accession>A0A397UB64</accession>
<dbReference type="EMBL" id="QKWP01001639">
    <property type="protein sequence ID" value="RIB07530.1"/>
    <property type="molecule type" value="Genomic_DNA"/>
</dbReference>
<gene>
    <name evidence="1" type="ORF">C2G38_2214134</name>
</gene>
<organism evidence="1 2">
    <name type="scientific">Gigaspora rosea</name>
    <dbReference type="NCBI Taxonomy" id="44941"/>
    <lineage>
        <taxon>Eukaryota</taxon>
        <taxon>Fungi</taxon>
        <taxon>Fungi incertae sedis</taxon>
        <taxon>Mucoromycota</taxon>
        <taxon>Glomeromycotina</taxon>
        <taxon>Glomeromycetes</taxon>
        <taxon>Diversisporales</taxon>
        <taxon>Gigasporaceae</taxon>
        <taxon>Gigaspora</taxon>
    </lineage>
</organism>
<dbReference type="Proteomes" id="UP000266673">
    <property type="component" value="Unassembled WGS sequence"/>
</dbReference>
<protein>
    <submittedName>
        <fullName evidence="1">Uncharacterized protein</fullName>
    </submittedName>
</protein>
<name>A0A397UB64_9GLOM</name>
<keyword evidence="2" id="KW-1185">Reference proteome</keyword>
<evidence type="ECO:0000313" key="2">
    <source>
        <dbReference type="Proteomes" id="UP000266673"/>
    </source>
</evidence>
<sequence>MSRLGCLIADEHQGQALAISNETKTLMYSIPILNTQESVVKALTKIKKSGELGAADKSKPWILAGLSVAFTKMNIDIWNQTPNNTNANESAHANINRDGHSLSLLAAIYRLQWNTAKTYEQYNVKDSYNDKSELARLTHNTKKTQLSIAIPTIQEQHDSTKWEDKKLKLQQKSLELLKEEIALCEKLNSLKN</sequence>
<proteinExistence type="predicted"/>